<comment type="caution">
    <text evidence="1">The sequence shown here is derived from an EMBL/GenBank/DDBJ whole genome shotgun (WGS) entry which is preliminary data.</text>
</comment>
<protein>
    <submittedName>
        <fullName evidence="1">Uncharacterized protein</fullName>
    </submittedName>
</protein>
<keyword evidence="2" id="KW-1185">Reference proteome</keyword>
<dbReference type="AlphaFoldDB" id="A0A392VEA6"/>
<proteinExistence type="predicted"/>
<dbReference type="Proteomes" id="UP000265520">
    <property type="component" value="Unassembled WGS sequence"/>
</dbReference>
<sequence length="58" mass="6689">MEAEDKDNILACALDIDPPQKTDKHFESVLNGVMVTWRNQRSYITIWKPSYLTGGEFD</sequence>
<reference evidence="1 2" key="1">
    <citation type="journal article" date="2018" name="Front. Plant Sci.">
        <title>Red Clover (Trifolium pratense) and Zigzag Clover (T. medium) - A Picture of Genomic Similarities and Differences.</title>
        <authorList>
            <person name="Dluhosova J."/>
            <person name="Istvanek J."/>
            <person name="Nedelnik J."/>
            <person name="Repkova J."/>
        </authorList>
    </citation>
    <scope>NUCLEOTIDE SEQUENCE [LARGE SCALE GENOMIC DNA]</scope>
    <source>
        <strain evidence="2">cv. 10/8</strain>
        <tissue evidence="1">Leaf</tissue>
    </source>
</reference>
<dbReference type="EMBL" id="LXQA011111935">
    <property type="protein sequence ID" value="MCI85291.1"/>
    <property type="molecule type" value="Genomic_DNA"/>
</dbReference>
<name>A0A392VEA6_9FABA</name>
<evidence type="ECO:0000313" key="1">
    <source>
        <dbReference type="EMBL" id="MCI85291.1"/>
    </source>
</evidence>
<accession>A0A392VEA6</accession>
<evidence type="ECO:0000313" key="2">
    <source>
        <dbReference type="Proteomes" id="UP000265520"/>
    </source>
</evidence>
<organism evidence="1 2">
    <name type="scientific">Trifolium medium</name>
    <dbReference type="NCBI Taxonomy" id="97028"/>
    <lineage>
        <taxon>Eukaryota</taxon>
        <taxon>Viridiplantae</taxon>
        <taxon>Streptophyta</taxon>
        <taxon>Embryophyta</taxon>
        <taxon>Tracheophyta</taxon>
        <taxon>Spermatophyta</taxon>
        <taxon>Magnoliopsida</taxon>
        <taxon>eudicotyledons</taxon>
        <taxon>Gunneridae</taxon>
        <taxon>Pentapetalae</taxon>
        <taxon>rosids</taxon>
        <taxon>fabids</taxon>
        <taxon>Fabales</taxon>
        <taxon>Fabaceae</taxon>
        <taxon>Papilionoideae</taxon>
        <taxon>50 kb inversion clade</taxon>
        <taxon>NPAAA clade</taxon>
        <taxon>Hologalegina</taxon>
        <taxon>IRL clade</taxon>
        <taxon>Trifolieae</taxon>
        <taxon>Trifolium</taxon>
    </lineage>
</organism>